<dbReference type="OrthoDB" id="1926336at2759"/>
<feature type="coiled-coil region" evidence="10">
    <location>
        <begin position="470"/>
        <end position="504"/>
    </location>
</feature>
<comment type="subcellular location">
    <subcellularLocation>
        <location evidence="9">Peroxisome membrane</location>
    </subcellularLocation>
</comment>
<feature type="compositionally biased region" description="Polar residues" evidence="11">
    <location>
        <begin position="348"/>
        <end position="361"/>
    </location>
</feature>
<keyword evidence="6" id="KW-0576">Peroxisome</keyword>
<dbReference type="PANTHER" id="PTHR23058:SF0">
    <property type="entry name" value="PEROXISOMAL MEMBRANE PROTEIN PEX14"/>
    <property type="match status" value="1"/>
</dbReference>
<evidence type="ECO:0000256" key="6">
    <source>
        <dbReference type="ARBA" id="ARBA00023140"/>
    </source>
</evidence>
<organism evidence="13 14">
    <name type="scientific">Hypholoma sublateritium (strain FD-334 SS-4)</name>
    <dbReference type="NCBI Taxonomy" id="945553"/>
    <lineage>
        <taxon>Eukaryota</taxon>
        <taxon>Fungi</taxon>
        <taxon>Dikarya</taxon>
        <taxon>Basidiomycota</taxon>
        <taxon>Agaricomycotina</taxon>
        <taxon>Agaricomycetes</taxon>
        <taxon>Agaricomycetidae</taxon>
        <taxon>Agaricales</taxon>
        <taxon>Agaricineae</taxon>
        <taxon>Strophariaceae</taxon>
        <taxon>Hypholoma</taxon>
    </lineage>
</organism>
<evidence type="ECO:0000256" key="2">
    <source>
        <dbReference type="ARBA" id="ARBA00022448"/>
    </source>
</evidence>
<feature type="region of interest" description="Disordered" evidence="11">
    <location>
        <begin position="991"/>
        <end position="1037"/>
    </location>
</feature>
<feature type="compositionally biased region" description="Low complexity" evidence="11">
    <location>
        <begin position="266"/>
        <end position="280"/>
    </location>
</feature>
<protein>
    <recommendedName>
        <fullName evidence="7">Peroxisomal membrane protein PEX14</fullName>
    </recommendedName>
    <alternativeName>
        <fullName evidence="8">Peroxin-14</fullName>
    </alternativeName>
</protein>
<dbReference type="EMBL" id="KN817519">
    <property type="protein sequence ID" value="KJA29166.1"/>
    <property type="molecule type" value="Genomic_DNA"/>
</dbReference>
<feature type="compositionally biased region" description="Polar residues" evidence="11">
    <location>
        <begin position="393"/>
        <end position="402"/>
    </location>
</feature>
<evidence type="ECO:0000313" key="14">
    <source>
        <dbReference type="Proteomes" id="UP000054270"/>
    </source>
</evidence>
<dbReference type="Gene3D" id="1.10.10.10">
    <property type="entry name" value="Winged helix-like DNA-binding domain superfamily/Winged helix DNA-binding domain"/>
    <property type="match status" value="1"/>
</dbReference>
<keyword evidence="10" id="KW-0175">Coiled coil</keyword>
<evidence type="ECO:0000256" key="1">
    <source>
        <dbReference type="ARBA" id="ARBA00005443"/>
    </source>
</evidence>
<feature type="compositionally biased region" description="Polar residues" evidence="11">
    <location>
        <begin position="1011"/>
        <end position="1035"/>
    </location>
</feature>
<dbReference type="InterPro" id="IPR006785">
    <property type="entry name" value="Pex14_N"/>
</dbReference>
<feature type="region of interest" description="Disordered" evidence="11">
    <location>
        <begin position="259"/>
        <end position="470"/>
    </location>
</feature>
<evidence type="ECO:0000256" key="5">
    <source>
        <dbReference type="ARBA" id="ARBA00023136"/>
    </source>
</evidence>
<evidence type="ECO:0000256" key="7">
    <source>
        <dbReference type="ARBA" id="ARBA00029502"/>
    </source>
</evidence>
<sequence length="1085" mass="121918">MSTVDRQELIRNAVAFLADPKSQASPVTQRIQFLEAKGLTPAEIDIALKQAAFAGSNQTVQAPYSVSYGPNPYAVSPYPRPHRWDWRDYFITAVVSGTITYGAVTLFKKYLLPHLQPPTSTAYEDDRDALTAQFDVAEALLKEIQAETTSVRAAVQEQKEQINKTTEDVKSVVVELREGETKTRDEMREIREEVTNIREMLPKMIEKNKESQNQSLAELQQELKSLKALLLSRGPTTSTTPSSPLPILGRPSIPAWQLASSPAVNQSTQSSSPQPKPSASANTNPNDSHVSSEIVVDQPPIPRTSSPIGNPHPERTEEPIELQEPSQERTPSSTIEVDESAAQLKKAGSTSPSRLSDTQAEVQAAVPEDKLLPIVDDITSPPHDTSRTKPASGETSAVNQENYVHEDTHKEEIDQTPETEIVQNSPEISSEEAAEMPASETSTDNETSSPKQITAEPEEFVEQSPKSPQIVDNTAELESVQARLKQVEQRFSDVSTSFKRLQAEKLAADAVLREGTPLESIKDTQGLREFLSQIKTKEHVMQDEIKRLNQKLEVQEDRIEEIRDTHRLESQSRSVEVNKLKAQIDETEALFQAAQRATTHAEETIGQHKTEIAQLEIALDRAKTGAKEEEEKRVKAISLLKSVRQKLVKADKEKDDALRELASIKEREQGEKNKEQADRQNFQREIDALTATHEQATANLRAQFNKDFTNMQERYKQEISALRGQFELDAASAKNTYTKELSAKSSQIMTLENSLNNVTRDKNAFFDQLQLRQAELESAQAHLESIQHQNTEFQFQLREANDRVALLKEECSELLREHETRSRDPGPSAEEVARMVSATEAKYESKLAELKRNLGIMEKERHESESDWSRKLKEKVKELDDLKRILGSAAKTREAGENAVANLRAELAHAQQTAKTLELQLLDLPPLRDQVNELEKTLTEQEKESSVKIFVLEKQLEDLKTREAQMKQSNKVLRDELRKVQSSAALLERQRNPGVGYWTTRDGNGPVAEPRTSNASQPNTPTRVASPTPSTAASTKNEEEVNLEYLRNVILQFLEHKEMRPNLVKVLSIILHFTPQETRRLIAKV</sequence>
<feature type="compositionally biased region" description="Basic and acidic residues" evidence="11">
    <location>
        <begin position="403"/>
        <end position="413"/>
    </location>
</feature>
<dbReference type="InterPro" id="IPR025655">
    <property type="entry name" value="PEX14"/>
</dbReference>
<dbReference type="AlphaFoldDB" id="A0A0D2PLE2"/>
<keyword evidence="2" id="KW-0813">Transport</keyword>
<feature type="compositionally biased region" description="Polar residues" evidence="11">
    <location>
        <begin position="281"/>
        <end position="291"/>
    </location>
</feature>
<feature type="domain" description="GRIP" evidence="12">
    <location>
        <begin position="1036"/>
        <end position="1084"/>
    </location>
</feature>
<keyword evidence="3" id="KW-0653">Protein transport</keyword>
<gene>
    <name evidence="13" type="ORF">HYPSUDRAFT_154000</name>
</gene>
<dbReference type="SMART" id="SM00755">
    <property type="entry name" value="Grip"/>
    <property type="match status" value="1"/>
</dbReference>
<evidence type="ECO:0000256" key="4">
    <source>
        <dbReference type="ARBA" id="ARBA00023010"/>
    </source>
</evidence>
<dbReference type="GO" id="GO:0005778">
    <property type="term" value="C:peroxisomal membrane"/>
    <property type="evidence" value="ECO:0007669"/>
    <property type="project" value="UniProtKB-SubCell"/>
</dbReference>
<accession>A0A0D2PLE2</accession>
<keyword evidence="5" id="KW-0472">Membrane</keyword>
<dbReference type="GO" id="GO:1990429">
    <property type="term" value="C:peroxisomal importomer complex"/>
    <property type="evidence" value="ECO:0007669"/>
    <property type="project" value="TreeGrafter"/>
</dbReference>
<feature type="coiled-coil region" evidence="10">
    <location>
        <begin position="893"/>
        <end position="990"/>
    </location>
</feature>
<evidence type="ECO:0000256" key="11">
    <source>
        <dbReference type="SAM" id="MobiDB-lite"/>
    </source>
</evidence>
<dbReference type="GO" id="GO:0016560">
    <property type="term" value="P:protein import into peroxisome matrix, docking"/>
    <property type="evidence" value="ECO:0007669"/>
    <property type="project" value="InterPro"/>
</dbReference>
<evidence type="ECO:0000256" key="10">
    <source>
        <dbReference type="SAM" id="Coils"/>
    </source>
</evidence>
<name>A0A0D2PLE2_HYPSF</name>
<evidence type="ECO:0000313" key="13">
    <source>
        <dbReference type="EMBL" id="KJA29166.1"/>
    </source>
</evidence>
<evidence type="ECO:0000256" key="3">
    <source>
        <dbReference type="ARBA" id="ARBA00022927"/>
    </source>
</evidence>
<dbReference type="Proteomes" id="UP000054270">
    <property type="component" value="Unassembled WGS sequence"/>
</dbReference>
<dbReference type="OMA" id="HEQATAN"/>
<reference evidence="14" key="1">
    <citation type="submission" date="2014-04" db="EMBL/GenBank/DDBJ databases">
        <title>Evolutionary Origins and Diversification of the Mycorrhizal Mutualists.</title>
        <authorList>
            <consortium name="DOE Joint Genome Institute"/>
            <consortium name="Mycorrhizal Genomics Consortium"/>
            <person name="Kohler A."/>
            <person name="Kuo A."/>
            <person name="Nagy L.G."/>
            <person name="Floudas D."/>
            <person name="Copeland A."/>
            <person name="Barry K.W."/>
            <person name="Cichocki N."/>
            <person name="Veneault-Fourrey C."/>
            <person name="LaButti K."/>
            <person name="Lindquist E.A."/>
            <person name="Lipzen A."/>
            <person name="Lundell T."/>
            <person name="Morin E."/>
            <person name="Murat C."/>
            <person name="Riley R."/>
            <person name="Ohm R."/>
            <person name="Sun H."/>
            <person name="Tunlid A."/>
            <person name="Henrissat B."/>
            <person name="Grigoriev I.V."/>
            <person name="Hibbett D.S."/>
            <person name="Martin F."/>
        </authorList>
    </citation>
    <scope>NUCLEOTIDE SEQUENCE [LARGE SCALE GENOMIC DNA]</scope>
    <source>
        <strain evidence="14">FD-334 SS-4</strain>
    </source>
</reference>
<dbReference type="Pfam" id="PF01465">
    <property type="entry name" value="GRIP"/>
    <property type="match status" value="1"/>
</dbReference>
<dbReference type="InterPro" id="IPR036388">
    <property type="entry name" value="WH-like_DNA-bd_sf"/>
</dbReference>
<feature type="coiled-coil region" evidence="10">
    <location>
        <begin position="531"/>
        <end position="699"/>
    </location>
</feature>
<evidence type="ECO:0000256" key="9">
    <source>
        <dbReference type="ARBA" id="ARBA00046271"/>
    </source>
</evidence>
<dbReference type="InterPro" id="IPR000237">
    <property type="entry name" value="GRIP_dom"/>
</dbReference>
<feature type="coiled-coil region" evidence="10">
    <location>
        <begin position="769"/>
        <end position="867"/>
    </location>
</feature>
<dbReference type="PROSITE" id="PS50913">
    <property type="entry name" value="GRIP"/>
    <property type="match status" value="1"/>
</dbReference>
<comment type="similarity">
    <text evidence="1">Belongs to the peroxin-14 family.</text>
</comment>
<dbReference type="STRING" id="945553.A0A0D2PLE2"/>
<feature type="coiled-coil region" evidence="10">
    <location>
        <begin position="127"/>
        <end position="161"/>
    </location>
</feature>
<evidence type="ECO:0000259" key="12">
    <source>
        <dbReference type="PROSITE" id="PS50913"/>
    </source>
</evidence>
<keyword evidence="4" id="KW-0811">Translocation</keyword>
<proteinExistence type="inferred from homology"/>
<evidence type="ECO:0000256" key="8">
    <source>
        <dbReference type="ARBA" id="ARBA00029691"/>
    </source>
</evidence>
<dbReference type="Pfam" id="PF04695">
    <property type="entry name" value="Pex14_N"/>
    <property type="match status" value="1"/>
</dbReference>
<feature type="compositionally biased region" description="Polar residues" evidence="11">
    <location>
        <begin position="324"/>
        <end position="335"/>
    </location>
</feature>
<dbReference type="PANTHER" id="PTHR23058">
    <property type="entry name" value="PEROXISOMAL MEMBRANE PROTEIN PEX14"/>
    <property type="match status" value="1"/>
</dbReference>
<dbReference type="GO" id="GO:0005102">
    <property type="term" value="F:signaling receptor binding"/>
    <property type="evidence" value="ECO:0007669"/>
    <property type="project" value="TreeGrafter"/>
</dbReference>
<keyword evidence="14" id="KW-1185">Reference proteome</keyword>
<dbReference type="Gene3D" id="1.10.220.60">
    <property type="entry name" value="GRIP domain"/>
    <property type="match status" value="1"/>
</dbReference>